<keyword evidence="1" id="KW-0732">Signal</keyword>
<evidence type="ECO:0000313" key="2">
    <source>
        <dbReference type="EMBL" id="VIP02263.1"/>
    </source>
</evidence>
<dbReference type="RefSeq" id="WP_162657456.1">
    <property type="nucleotide sequence ID" value="NZ_LR593887.1"/>
</dbReference>
<evidence type="ECO:0000256" key="1">
    <source>
        <dbReference type="SAM" id="SignalP"/>
    </source>
</evidence>
<feature type="chain" id="PRO_5036172764" evidence="1">
    <location>
        <begin position="21"/>
        <end position="666"/>
    </location>
</feature>
<keyword evidence="3" id="KW-1185">Reference proteome</keyword>
<proteinExistence type="predicted"/>
<protein>
    <submittedName>
        <fullName evidence="2">Uncharacterized protein</fullName>
    </submittedName>
</protein>
<sequence>MRCLVVALLMAGLLPGTVAAQSKPLDPGLATPYRLRVVLHAPAHPIITAAFRQRLAHELESLLGTELGRMGELEWIDLATIPPAQWQPLWKQFVQTGFATLEGVHPPAGEKTHFVELSYLDGQYQLAARQLDGSTGLASPLVRRFRTPDRAIVPRLMATLIRRDFGIISTIERISDDKPELVRLTIRGGNLAPNLDRLVKPGEVFTVVQMRLPPRNRFAAPTATTSATATPAPPAMTGVRMPEVFVIVQDAPVDGVCRGKLVWRYESNPMPKGSSIAGYLGMKLGTVEAPLRLRLVNPNGTGIDPGIIRVKVNETTFQDSGSGRDETLLNGNIFVSKRPFPHVVFTRILVGKDVRAQMLIPLLEDEPLQIPFRLDPNAEQVIRQQRQQDAFLSRITDNRNVQIRCFQDLIQLERNGKNALALSRAEATYSLLAGEVKLLTDELEKLKPNLPNAESWFQLCQAQIDTISQKQEELSKHIGELKTVIARENDPAIQAEIKALEAKIREAELLVRQGEIEKAIDIYDDLLAKKDDAKIRARRDALKQTTAVVDAAHGKARDFLLQEWPKLENAAAVKAAMPEFKSAVAECKRVKDQTTLIRAELSMSPIVDKLNEEVQPLLDAADEDSKTQLEAIRSTLKELSEAWQELSQWLRDQGESRSGAASPAKE</sequence>
<accession>A0A6C2YMB0</accession>
<evidence type="ECO:0000313" key="3">
    <source>
        <dbReference type="Proteomes" id="UP000464378"/>
    </source>
</evidence>
<dbReference type="KEGG" id="tim:GMBLW1_16970"/>
<dbReference type="AlphaFoldDB" id="A0A6C2YMB0"/>
<organism evidence="2">
    <name type="scientific">Tuwongella immobilis</name>
    <dbReference type="NCBI Taxonomy" id="692036"/>
    <lineage>
        <taxon>Bacteria</taxon>
        <taxon>Pseudomonadati</taxon>
        <taxon>Planctomycetota</taxon>
        <taxon>Planctomycetia</taxon>
        <taxon>Gemmatales</taxon>
        <taxon>Gemmataceae</taxon>
        <taxon>Tuwongella</taxon>
    </lineage>
</organism>
<feature type="signal peptide" evidence="1">
    <location>
        <begin position="1"/>
        <end position="20"/>
    </location>
</feature>
<dbReference type="Proteomes" id="UP000464378">
    <property type="component" value="Chromosome"/>
</dbReference>
<dbReference type="EMBL" id="LR586016">
    <property type="protein sequence ID" value="VIP02263.1"/>
    <property type="molecule type" value="Genomic_DNA"/>
</dbReference>
<gene>
    <name evidence="2" type="ORF">GMBLW1_16970</name>
</gene>
<dbReference type="EMBL" id="LR593887">
    <property type="protein sequence ID" value="VTS00876.1"/>
    <property type="molecule type" value="Genomic_DNA"/>
</dbReference>
<reference evidence="2" key="1">
    <citation type="submission" date="2019-04" db="EMBL/GenBank/DDBJ databases">
        <authorList>
            <consortium name="Science for Life Laboratories"/>
        </authorList>
    </citation>
    <scope>NUCLEOTIDE SEQUENCE</scope>
    <source>
        <strain evidence="2">MBLW1</strain>
    </source>
</reference>
<name>A0A6C2YMB0_9BACT</name>
<dbReference type="InParanoid" id="A0A6C2YMB0"/>